<dbReference type="InterPro" id="IPR018831">
    <property type="entry name" value="Uncharacterised_NKWYS"/>
</dbReference>
<dbReference type="Pfam" id="PF10364">
    <property type="entry name" value="NKWYS"/>
    <property type="match status" value="1"/>
</dbReference>
<dbReference type="Proteomes" id="UP001058687">
    <property type="component" value="Chromosome 2"/>
</dbReference>
<name>A0AAE9N3W9_9VIBR</name>
<protein>
    <submittedName>
        <fullName evidence="1">Capsular biosynthesis protein</fullName>
    </submittedName>
</protein>
<dbReference type="SUPFAM" id="SSF52540">
    <property type="entry name" value="P-loop containing nucleoside triphosphate hydrolases"/>
    <property type="match status" value="1"/>
</dbReference>
<dbReference type="EMBL" id="CP050468">
    <property type="protein sequence ID" value="UTZ28574.1"/>
    <property type="molecule type" value="Genomic_DNA"/>
</dbReference>
<reference evidence="1" key="1">
    <citation type="submission" date="2020-03" db="EMBL/GenBank/DDBJ databases">
        <title>Five strains of Vibrio campbellii isolated from Mariana Trench.</title>
        <authorList>
            <person name="Liang J."/>
            <person name="Zhang X.-H."/>
        </authorList>
    </citation>
    <scope>NUCLEOTIDE SEQUENCE</scope>
    <source>
        <strain evidence="1">LJC014</strain>
    </source>
</reference>
<evidence type="ECO:0000313" key="2">
    <source>
        <dbReference type="Proteomes" id="UP001058687"/>
    </source>
</evidence>
<dbReference type="InterPro" id="IPR027417">
    <property type="entry name" value="P-loop_NTPase"/>
</dbReference>
<dbReference type="RefSeq" id="WP_255943669.1">
    <property type="nucleotide sequence ID" value="NZ_CP050468.1"/>
</dbReference>
<dbReference type="AlphaFoldDB" id="A0AAE9N3W9"/>
<gene>
    <name evidence="1" type="ORF">HB761_17970</name>
</gene>
<accession>A0AAE9N3W9</accession>
<proteinExistence type="predicted"/>
<organism evidence="1 2">
    <name type="scientific">Vibrio campbellii</name>
    <dbReference type="NCBI Taxonomy" id="680"/>
    <lineage>
        <taxon>Bacteria</taxon>
        <taxon>Pseudomonadati</taxon>
        <taxon>Pseudomonadota</taxon>
        <taxon>Gammaproteobacteria</taxon>
        <taxon>Vibrionales</taxon>
        <taxon>Vibrionaceae</taxon>
        <taxon>Vibrio</taxon>
    </lineage>
</organism>
<sequence>MSKSTPTNQSMQWYRLLKSQERPVLIYQMGKVGSSALEKSIPNSIHLHDLMSIQASKQISPVRAQLHKPVTNQIKRVLKRTIMCHMLKRKQQVRIISLVREPVGRNISMFFQSLPFWMADKYLKDDSAVRSERPQLLHEAFEEHVNHQYPLEWFDSEIKALTGIDVFAQPFDQAVGHQTYQNHNFSLMVIRIDKLDQSQQAISEFLQQEVAVVHDNQADNKWYSPLIKEFKHSYQPKPEFVEEMLSSKLTKHFFAEPEIEQFKQKYLATES</sequence>
<evidence type="ECO:0000313" key="1">
    <source>
        <dbReference type="EMBL" id="UTZ28574.1"/>
    </source>
</evidence>